<dbReference type="CDD" id="cd20705">
    <property type="entry name" value="MIX_I"/>
    <property type="match status" value="1"/>
</dbReference>
<sequence length="204" mass="23665">MSQELSQHKACEEPKLYIQVLGKDHPEGHRFFFYDEHDEQEQPGLTDAVEEEDLPEPISRIHSWEWEAEPDRNVWLEIASEEGDPIRVPLFAGVGQSPWQEHERDTVFQQYVVQPIVPLAFWQSLVDDASYALPSRPGYLYIHYRGALWREIEVSVSEADEWQFKDVDLAKHRDESDAFVDDRRSATGQSLTEYGCQHVVPRAG</sequence>
<reference evidence="2" key="1">
    <citation type="journal article" date="2019" name="Microbiol. Resour. Announc.">
        <title>Complete Genome Sequence of Halomonas olivaria, a Moderately Halophilic Bacterium Isolated from Olive Processing Effluents, Obtained by Nanopore Sequencing.</title>
        <authorList>
            <person name="Nagata S."/>
            <person name="Ii K.M."/>
            <person name="Tsukimi T."/>
            <person name="Miura M.C."/>
            <person name="Galipon J."/>
            <person name="Arakawa K."/>
        </authorList>
    </citation>
    <scope>NUCLEOTIDE SEQUENCE [LARGE SCALE GENOMIC DNA]</scope>
    <source>
        <strain evidence="2">TYRC17</strain>
    </source>
</reference>
<proteinExistence type="predicted"/>
<keyword evidence="2" id="KW-1185">Reference proteome</keyword>
<protein>
    <submittedName>
        <fullName evidence="1">Uncharacterized protein</fullName>
    </submittedName>
</protein>
<evidence type="ECO:0000313" key="2">
    <source>
        <dbReference type="Proteomes" id="UP000289555"/>
    </source>
</evidence>
<gene>
    <name evidence="1" type="ORF">HORIV_48830</name>
</gene>
<dbReference type="EMBL" id="AP019416">
    <property type="protein sequence ID" value="BBI52462.1"/>
    <property type="molecule type" value="Genomic_DNA"/>
</dbReference>
<evidence type="ECO:0000313" key="1">
    <source>
        <dbReference type="EMBL" id="BBI52462.1"/>
    </source>
</evidence>
<accession>A0ABM7GNV6</accession>
<name>A0ABM7GNV6_9GAMM</name>
<organism evidence="1 2">
    <name type="scientific">Vreelandella olivaria</name>
    <dbReference type="NCBI Taxonomy" id="390919"/>
    <lineage>
        <taxon>Bacteria</taxon>
        <taxon>Pseudomonadati</taxon>
        <taxon>Pseudomonadota</taxon>
        <taxon>Gammaproteobacteria</taxon>
        <taxon>Oceanospirillales</taxon>
        <taxon>Halomonadaceae</taxon>
        <taxon>Vreelandella</taxon>
    </lineage>
</organism>
<dbReference type="Proteomes" id="UP000289555">
    <property type="component" value="Chromosome"/>
</dbReference>